<evidence type="ECO:0000256" key="1">
    <source>
        <dbReference type="ARBA" id="ARBA00004141"/>
    </source>
</evidence>
<keyword evidence="13" id="KW-1185">Reference proteome</keyword>
<evidence type="ECO:0000313" key="12">
    <source>
        <dbReference type="EMBL" id="BAH83354.1"/>
    </source>
</evidence>
<dbReference type="GO" id="GO:0051301">
    <property type="term" value="P:cell division"/>
    <property type="evidence" value="ECO:0007669"/>
    <property type="project" value="InterPro"/>
</dbReference>
<comment type="function">
    <text evidence="11">Peptidoglycan polymerase that is essential for cell wall elongation.</text>
</comment>
<dbReference type="UniPathway" id="UPA00219"/>
<dbReference type="InterPro" id="IPR001182">
    <property type="entry name" value="FtsW/RodA"/>
</dbReference>
<comment type="similarity">
    <text evidence="11">Belongs to the SEDS family. MrdB/RodA subfamily.</text>
</comment>
<dbReference type="PANTHER" id="PTHR30474:SF1">
    <property type="entry name" value="PEPTIDOGLYCAN GLYCOSYLTRANSFERASE MRDB"/>
    <property type="match status" value="1"/>
</dbReference>
<evidence type="ECO:0000256" key="10">
    <source>
        <dbReference type="ARBA" id="ARBA00023316"/>
    </source>
</evidence>
<proteinExistence type="inferred from homology"/>
<keyword evidence="7 11" id="KW-0573">Peptidoglycan synthesis</keyword>
<keyword evidence="4 11" id="KW-0808">Transferase</keyword>
<dbReference type="GO" id="GO:0005886">
    <property type="term" value="C:plasma membrane"/>
    <property type="evidence" value="ECO:0007669"/>
    <property type="project" value="UniProtKB-SubCell"/>
</dbReference>
<organism evidence="12 13">
    <name type="scientific">Candidatus Ishikawaella capsulata Mpkobe</name>
    <dbReference type="NCBI Taxonomy" id="476281"/>
    <lineage>
        <taxon>Bacteria</taxon>
        <taxon>Pseudomonadati</taxon>
        <taxon>Pseudomonadota</taxon>
        <taxon>Gammaproteobacteria</taxon>
        <taxon>Enterobacterales</taxon>
        <taxon>Enterobacteriaceae</taxon>
        <taxon>Candidatus Ishikawella</taxon>
    </lineage>
</organism>
<dbReference type="GO" id="GO:0015648">
    <property type="term" value="F:lipid-linked peptidoglycan transporter activity"/>
    <property type="evidence" value="ECO:0007669"/>
    <property type="project" value="TreeGrafter"/>
</dbReference>
<dbReference type="InterPro" id="IPR018365">
    <property type="entry name" value="Cell_cycle_FtsW-rel_CS"/>
</dbReference>
<evidence type="ECO:0000256" key="2">
    <source>
        <dbReference type="ARBA" id="ARBA00022475"/>
    </source>
</evidence>
<evidence type="ECO:0000256" key="6">
    <source>
        <dbReference type="ARBA" id="ARBA00022960"/>
    </source>
</evidence>
<feature type="transmembrane region" description="Helical" evidence="11">
    <location>
        <begin position="334"/>
        <end position="355"/>
    </location>
</feature>
<evidence type="ECO:0000256" key="11">
    <source>
        <dbReference type="HAMAP-Rule" id="MF_02079"/>
    </source>
</evidence>
<feature type="transmembrane region" description="Helical" evidence="11">
    <location>
        <begin position="138"/>
        <end position="171"/>
    </location>
</feature>
<dbReference type="AlphaFoldDB" id="C5WDE8"/>
<gene>
    <name evidence="11 12" type="primary">mrdB</name>
    <name evidence="11" type="synonym">rodA</name>
    <name evidence="12" type="ORF">ICMP_507</name>
</gene>
<feature type="transmembrane region" description="Helical" evidence="11">
    <location>
        <begin position="12"/>
        <end position="34"/>
    </location>
</feature>
<keyword evidence="9 11" id="KW-0472">Membrane</keyword>
<dbReference type="RefSeq" id="WP_041069625.1">
    <property type="nucleotide sequence ID" value="NZ_AP010872.1"/>
</dbReference>
<feature type="transmembrane region" description="Helical" evidence="11">
    <location>
        <begin position="177"/>
        <end position="199"/>
    </location>
</feature>
<dbReference type="GO" id="GO:0008955">
    <property type="term" value="F:peptidoglycan glycosyltransferase activity"/>
    <property type="evidence" value="ECO:0007669"/>
    <property type="project" value="UniProtKB-UniRule"/>
</dbReference>
<evidence type="ECO:0000313" key="13">
    <source>
        <dbReference type="Proteomes" id="UP000061704"/>
    </source>
</evidence>
<feature type="transmembrane region" description="Helical" evidence="11">
    <location>
        <begin position="73"/>
        <end position="91"/>
    </location>
</feature>
<dbReference type="HOGENOM" id="CLU_029243_2_2_6"/>
<keyword evidence="8 11" id="KW-1133">Transmembrane helix</keyword>
<evidence type="ECO:0000256" key="5">
    <source>
        <dbReference type="ARBA" id="ARBA00022692"/>
    </source>
</evidence>
<dbReference type="GO" id="GO:0009252">
    <property type="term" value="P:peptidoglycan biosynthetic process"/>
    <property type="evidence" value="ECO:0007669"/>
    <property type="project" value="UniProtKB-UniRule"/>
</dbReference>
<dbReference type="GO" id="GO:0071555">
    <property type="term" value="P:cell wall organization"/>
    <property type="evidence" value="ECO:0007669"/>
    <property type="project" value="UniProtKB-KW"/>
</dbReference>
<keyword evidence="11" id="KW-0997">Cell inner membrane</keyword>
<dbReference type="Proteomes" id="UP000061704">
    <property type="component" value="Chromosome"/>
</dbReference>
<dbReference type="PROSITE" id="PS00428">
    <property type="entry name" value="FTSW_RODA_SPOVE"/>
    <property type="match status" value="1"/>
</dbReference>
<feature type="transmembrane region" description="Helical" evidence="11">
    <location>
        <begin position="220"/>
        <end position="239"/>
    </location>
</feature>
<dbReference type="InterPro" id="IPR011923">
    <property type="entry name" value="RodA/MrdB"/>
</dbReference>
<comment type="pathway">
    <text evidence="11">Cell wall biogenesis; peptidoglycan biosynthesis.</text>
</comment>
<evidence type="ECO:0000256" key="9">
    <source>
        <dbReference type="ARBA" id="ARBA00023136"/>
    </source>
</evidence>
<feature type="transmembrane region" description="Helical" evidence="11">
    <location>
        <begin position="46"/>
        <end position="67"/>
    </location>
</feature>
<dbReference type="HAMAP" id="MF_02079">
    <property type="entry name" value="PGT_RodA"/>
    <property type="match status" value="1"/>
</dbReference>
<keyword evidence="6 11" id="KW-0133">Cell shape</keyword>
<dbReference type="OrthoDB" id="9768187at2"/>
<evidence type="ECO:0000256" key="8">
    <source>
        <dbReference type="ARBA" id="ARBA00022989"/>
    </source>
</evidence>
<reference evidence="12 13" key="1">
    <citation type="journal article" date="2011" name="Genome Biol. Evol.">
        <title>Reductive evolution of bacterial genome in insect gut environment.</title>
        <authorList>
            <person name="Nikoh N."/>
            <person name="Hosokawa T."/>
            <person name="Ohshima K."/>
            <person name="Hattori M."/>
            <person name="Fukatsu T."/>
        </authorList>
    </citation>
    <scope>NUCLEOTIDE SEQUENCE [LARGE SCALE GENOMIC DNA]</scope>
    <source>
        <strain evidence="12 13">Mpkobe</strain>
    </source>
</reference>
<keyword evidence="3 11" id="KW-0328">Glycosyltransferase</keyword>
<sequence>MNNKNSIWMRIHIDHLVIIIFGLLIYGFMILWSASNQNINMMELRLFQIIIGLLIMLFIAQYPPYIYQKSAPYIYGLCILLLMIVDIFGHLTKGSHRWMNLWLLHFQPSEMAKIAIPLMVASYLNRDVYPPTLKSTGIALIIIIIPTILVAIQPDLGTSVLIAFSGILVLFLSGISWILISIVMFLIIVLGPIFWFCLMHDYQRRRIRTMFNPELYRLNAGYNIIQSKIAIGSGGIWGKGFLHGTQSQLNFIPETTTDFIFSVLAEELGMIGISLLLLLYILLIIRGLIIASKAYSMFERIIASELIMMLFCYIVINISMVSGIIPVVGIPLPLISYGGSALVILMAGFGMIISIDTHS</sequence>
<keyword evidence="5 11" id="KW-0812">Transmembrane</keyword>
<dbReference type="NCBIfam" id="TIGR02210">
    <property type="entry name" value="rodA_shape"/>
    <property type="match status" value="1"/>
</dbReference>
<dbReference type="GO" id="GO:0032153">
    <property type="term" value="C:cell division site"/>
    <property type="evidence" value="ECO:0007669"/>
    <property type="project" value="TreeGrafter"/>
</dbReference>
<feature type="transmembrane region" description="Helical" evidence="11">
    <location>
        <begin position="259"/>
        <end position="285"/>
    </location>
</feature>
<name>C5WDE8_9ENTR</name>
<feature type="transmembrane region" description="Helical" evidence="11">
    <location>
        <begin position="306"/>
        <end position="328"/>
    </location>
</feature>
<evidence type="ECO:0000256" key="3">
    <source>
        <dbReference type="ARBA" id="ARBA00022676"/>
    </source>
</evidence>
<evidence type="ECO:0000256" key="7">
    <source>
        <dbReference type="ARBA" id="ARBA00022984"/>
    </source>
</evidence>
<accession>C5WDE8</accession>
<dbReference type="STRING" id="476281.ICMP_507"/>
<dbReference type="Pfam" id="PF01098">
    <property type="entry name" value="FTSW_RODA_SPOVE"/>
    <property type="match status" value="1"/>
</dbReference>
<keyword evidence="2 11" id="KW-1003">Cell membrane</keyword>
<dbReference type="EC" id="2.4.99.28" evidence="11"/>
<dbReference type="GO" id="GO:0008360">
    <property type="term" value="P:regulation of cell shape"/>
    <property type="evidence" value="ECO:0007669"/>
    <property type="project" value="UniProtKB-KW"/>
</dbReference>
<dbReference type="EMBL" id="AP010872">
    <property type="protein sequence ID" value="BAH83354.1"/>
    <property type="molecule type" value="Genomic_DNA"/>
</dbReference>
<keyword evidence="10 11" id="KW-0961">Cell wall biogenesis/degradation</keyword>
<evidence type="ECO:0000256" key="4">
    <source>
        <dbReference type="ARBA" id="ARBA00022679"/>
    </source>
</evidence>
<dbReference type="KEGG" id="icp:ICMP_507"/>
<dbReference type="PANTHER" id="PTHR30474">
    <property type="entry name" value="CELL CYCLE PROTEIN"/>
    <property type="match status" value="1"/>
</dbReference>
<protein>
    <recommendedName>
        <fullName evidence="11">Peptidoglycan glycosyltransferase MrdB</fullName>
        <shortName evidence="11">PGT</shortName>
        <ecNumber evidence="11">2.4.99.28</ecNumber>
    </recommendedName>
    <alternativeName>
        <fullName evidence="11">Cell elongation protein RodA</fullName>
    </alternativeName>
    <alternativeName>
        <fullName evidence="11">Cell wall polymerase</fullName>
    </alternativeName>
    <alternativeName>
        <fullName evidence="11">Peptidoglycan polymerase</fullName>
        <shortName evidence="11">PG polymerase</shortName>
    </alternativeName>
</protein>
<comment type="catalytic activity">
    <reaction evidence="11">
        <text>[GlcNAc-(1-&gt;4)-Mur2Ac(oyl-L-Ala-gamma-D-Glu-L-Lys-D-Ala-D-Ala)](n)-di-trans,octa-cis-undecaprenyl diphosphate + beta-D-GlcNAc-(1-&gt;4)-Mur2Ac(oyl-L-Ala-gamma-D-Glu-L-Lys-D-Ala-D-Ala)-di-trans,octa-cis-undecaprenyl diphosphate = [GlcNAc-(1-&gt;4)-Mur2Ac(oyl-L-Ala-gamma-D-Glu-L-Lys-D-Ala-D-Ala)](n+1)-di-trans,octa-cis-undecaprenyl diphosphate + di-trans,octa-cis-undecaprenyl diphosphate + H(+)</text>
        <dbReference type="Rhea" id="RHEA:23708"/>
        <dbReference type="Rhea" id="RHEA-COMP:9602"/>
        <dbReference type="Rhea" id="RHEA-COMP:9603"/>
        <dbReference type="ChEBI" id="CHEBI:15378"/>
        <dbReference type="ChEBI" id="CHEBI:58405"/>
        <dbReference type="ChEBI" id="CHEBI:60033"/>
        <dbReference type="ChEBI" id="CHEBI:78435"/>
        <dbReference type="EC" id="2.4.99.28"/>
    </reaction>
</comment>
<comment type="subcellular location">
    <subcellularLocation>
        <location evidence="11">Cell inner membrane</location>
        <topology evidence="11">Multi-pass membrane protein</topology>
    </subcellularLocation>
    <subcellularLocation>
        <location evidence="1">Membrane</location>
        <topology evidence="1">Multi-pass membrane protein</topology>
    </subcellularLocation>
</comment>